<dbReference type="EMBL" id="SHKY01000001">
    <property type="protein sequence ID" value="RZU50835.1"/>
    <property type="molecule type" value="Genomic_DNA"/>
</dbReference>
<dbReference type="SUPFAM" id="SSF46955">
    <property type="entry name" value="Putative DNA-binding domain"/>
    <property type="match status" value="2"/>
</dbReference>
<dbReference type="InterPro" id="IPR047057">
    <property type="entry name" value="MerR_fam"/>
</dbReference>
<dbReference type="Proteomes" id="UP000292564">
    <property type="component" value="Unassembled WGS sequence"/>
</dbReference>
<evidence type="ECO:0000313" key="7">
    <source>
        <dbReference type="EMBL" id="RZU50835.1"/>
    </source>
</evidence>
<feature type="region of interest" description="Disordered" evidence="5">
    <location>
        <begin position="105"/>
        <end position="133"/>
    </location>
</feature>
<dbReference type="InterPro" id="IPR009061">
    <property type="entry name" value="DNA-bd_dom_put_sf"/>
</dbReference>
<dbReference type="Pfam" id="PF13411">
    <property type="entry name" value="MerR_1"/>
    <property type="match status" value="1"/>
</dbReference>
<evidence type="ECO:0000256" key="3">
    <source>
        <dbReference type="ARBA" id="ARBA00023125"/>
    </source>
</evidence>
<dbReference type="InterPro" id="IPR000551">
    <property type="entry name" value="MerR-type_HTH_dom"/>
</dbReference>
<feature type="compositionally biased region" description="Gly residues" evidence="5">
    <location>
        <begin position="116"/>
        <end position="125"/>
    </location>
</feature>
<dbReference type="RefSeq" id="WP_130509704.1">
    <property type="nucleotide sequence ID" value="NZ_SHKY01000001.1"/>
</dbReference>
<feature type="domain" description="HTH merR-type" evidence="6">
    <location>
        <begin position="135"/>
        <end position="204"/>
    </location>
</feature>
<dbReference type="CDD" id="cd04772">
    <property type="entry name" value="HTH_TioE_rpt1"/>
    <property type="match status" value="1"/>
</dbReference>
<keyword evidence="4" id="KW-0804">Transcription</keyword>
<evidence type="ECO:0000256" key="1">
    <source>
        <dbReference type="ARBA" id="ARBA00022491"/>
    </source>
</evidence>
<keyword evidence="8" id="KW-1185">Reference proteome</keyword>
<keyword evidence="1" id="KW-0678">Repressor</keyword>
<dbReference type="AlphaFoldDB" id="A0A4Q7ZKN1"/>
<keyword evidence="3 7" id="KW-0238">DNA-binding</keyword>
<dbReference type="SMART" id="SM00422">
    <property type="entry name" value="HTH_MERR"/>
    <property type="match status" value="2"/>
</dbReference>
<gene>
    <name evidence="7" type="ORF">EV385_2621</name>
</gene>
<keyword evidence="2" id="KW-0805">Transcription regulation</keyword>
<dbReference type="GO" id="GO:0003700">
    <property type="term" value="F:DNA-binding transcription factor activity"/>
    <property type="evidence" value="ECO:0007669"/>
    <property type="project" value="InterPro"/>
</dbReference>
<proteinExistence type="predicted"/>
<dbReference type="PANTHER" id="PTHR30204">
    <property type="entry name" value="REDOX-CYCLING DRUG-SENSING TRANSCRIPTIONAL ACTIVATOR SOXR"/>
    <property type="match status" value="1"/>
</dbReference>
<evidence type="ECO:0000259" key="6">
    <source>
        <dbReference type="PROSITE" id="PS50937"/>
    </source>
</evidence>
<evidence type="ECO:0000256" key="2">
    <source>
        <dbReference type="ARBA" id="ARBA00023015"/>
    </source>
</evidence>
<feature type="domain" description="HTH merR-type" evidence="6">
    <location>
        <begin position="1"/>
        <end position="68"/>
    </location>
</feature>
<dbReference type="PANTHER" id="PTHR30204:SF69">
    <property type="entry name" value="MERR-FAMILY TRANSCRIPTIONAL REGULATOR"/>
    <property type="match status" value="1"/>
</dbReference>
<feature type="compositionally biased region" description="Basic and acidic residues" evidence="5">
    <location>
        <begin position="106"/>
        <end position="115"/>
    </location>
</feature>
<evidence type="ECO:0000256" key="4">
    <source>
        <dbReference type="ARBA" id="ARBA00023163"/>
    </source>
</evidence>
<comment type="caution">
    <text evidence="7">The sequence shown here is derived from an EMBL/GenBank/DDBJ whole genome shotgun (WGS) entry which is preliminary data.</text>
</comment>
<protein>
    <submittedName>
        <fullName evidence="7">DNA-binding transcriptional MerR regulator</fullName>
    </submittedName>
</protein>
<name>A0A4Q7ZKN1_9ACTN</name>
<accession>A0A4Q7ZKN1</accession>
<reference evidence="7 8" key="1">
    <citation type="submission" date="2019-02" db="EMBL/GenBank/DDBJ databases">
        <title>Sequencing the genomes of 1000 actinobacteria strains.</title>
        <authorList>
            <person name="Klenk H.-P."/>
        </authorList>
    </citation>
    <scope>NUCLEOTIDE SEQUENCE [LARGE SCALE GENOMIC DNA]</scope>
    <source>
        <strain evidence="7 8">DSM 45162</strain>
    </source>
</reference>
<dbReference type="PROSITE" id="PS50937">
    <property type="entry name" value="HTH_MERR_2"/>
    <property type="match status" value="2"/>
</dbReference>
<dbReference type="Pfam" id="PF00376">
    <property type="entry name" value="MerR"/>
    <property type="match status" value="1"/>
</dbReference>
<dbReference type="PROSITE" id="PS00552">
    <property type="entry name" value="HTH_MERR_1"/>
    <property type="match status" value="1"/>
</dbReference>
<dbReference type="OrthoDB" id="3826383at2"/>
<evidence type="ECO:0000256" key="5">
    <source>
        <dbReference type="SAM" id="MobiDB-lite"/>
    </source>
</evidence>
<evidence type="ECO:0000313" key="8">
    <source>
        <dbReference type="Proteomes" id="UP000292564"/>
    </source>
</evidence>
<dbReference type="Gene3D" id="1.10.1660.10">
    <property type="match status" value="2"/>
</dbReference>
<dbReference type="GO" id="GO:0003677">
    <property type="term" value="F:DNA binding"/>
    <property type="evidence" value="ECO:0007669"/>
    <property type="project" value="UniProtKB-KW"/>
</dbReference>
<organism evidence="7 8">
    <name type="scientific">Krasilnikovia cinnamomea</name>
    <dbReference type="NCBI Taxonomy" id="349313"/>
    <lineage>
        <taxon>Bacteria</taxon>
        <taxon>Bacillati</taxon>
        <taxon>Actinomycetota</taxon>
        <taxon>Actinomycetes</taxon>
        <taxon>Micromonosporales</taxon>
        <taxon>Micromonosporaceae</taxon>
        <taxon>Krasilnikovia</taxon>
    </lineage>
</organism>
<sequence>MRPVDLAREAGISAQAVRDYERDGLLPPAERSASGYRRYTEVHARALRTYRALVPAYGYAAAREILRAVHRADLDAALRVIDAGHAGLQRDRETLDTVAAAVERLTGADRPDGERGSGPQGGDPGLGAARTAPGPFTVGEVAGRLGVTAATVRKWERAGIVQPGRDPGTGYRRFTAADIRDADLAHLLRRGGYPLAHIATVVRHVREAGDLAALAAALADWRARVTARGRAMLAAAAQLAGYLDATGQDGRARQPS</sequence>